<evidence type="ECO:0000313" key="1">
    <source>
        <dbReference type="EMBL" id="GBP18359.1"/>
    </source>
</evidence>
<dbReference type="EMBL" id="BGZK01000096">
    <property type="protein sequence ID" value="GBP18359.1"/>
    <property type="molecule type" value="Genomic_DNA"/>
</dbReference>
<proteinExistence type="predicted"/>
<name>A0A4C1TWE7_EUMVA</name>
<reference evidence="1 2" key="1">
    <citation type="journal article" date="2019" name="Commun. Biol.">
        <title>The bagworm genome reveals a unique fibroin gene that provides high tensile strength.</title>
        <authorList>
            <person name="Kono N."/>
            <person name="Nakamura H."/>
            <person name="Ohtoshi R."/>
            <person name="Tomita M."/>
            <person name="Numata K."/>
            <person name="Arakawa K."/>
        </authorList>
    </citation>
    <scope>NUCLEOTIDE SEQUENCE [LARGE SCALE GENOMIC DNA]</scope>
</reference>
<dbReference type="Proteomes" id="UP000299102">
    <property type="component" value="Unassembled WGS sequence"/>
</dbReference>
<comment type="caution">
    <text evidence="1">The sequence shown here is derived from an EMBL/GenBank/DDBJ whole genome shotgun (WGS) entry which is preliminary data.</text>
</comment>
<evidence type="ECO:0000313" key="2">
    <source>
        <dbReference type="Proteomes" id="UP000299102"/>
    </source>
</evidence>
<dbReference type="AlphaFoldDB" id="A0A4C1TWE7"/>
<keyword evidence="2" id="KW-1185">Reference proteome</keyword>
<gene>
    <name evidence="1" type="ORF">EVAR_14752_1</name>
</gene>
<protein>
    <submittedName>
        <fullName evidence="1">Uncharacterized protein</fullName>
    </submittedName>
</protein>
<sequence>MSNNTGTRTKSGDQIEIYDKVDTYKRYQNTFYAHAVEAAGRNTYNARYFSAVKSQKRRNSVKYERGGEGAGSAIPAQYIIRSQFRAAKFLAWEINDRAQLELAKETQRQAR</sequence>
<accession>A0A4C1TWE7</accession>
<organism evidence="1 2">
    <name type="scientific">Eumeta variegata</name>
    <name type="common">Bagworm moth</name>
    <name type="synonym">Eumeta japonica</name>
    <dbReference type="NCBI Taxonomy" id="151549"/>
    <lineage>
        <taxon>Eukaryota</taxon>
        <taxon>Metazoa</taxon>
        <taxon>Ecdysozoa</taxon>
        <taxon>Arthropoda</taxon>
        <taxon>Hexapoda</taxon>
        <taxon>Insecta</taxon>
        <taxon>Pterygota</taxon>
        <taxon>Neoptera</taxon>
        <taxon>Endopterygota</taxon>
        <taxon>Lepidoptera</taxon>
        <taxon>Glossata</taxon>
        <taxon>Ditrysia</taxon>
        <taxon>Tineoidea</taxon>
        <taxon>Psychidae</taxon>
        <taxon>Oiketicinae</taxon>
        <taxon>Eumeta</taxon>
    </lineage>
</organism>